<comment type="subunit">
    <text evidence="7">Component of the SMC5-SMC6 complex.</text>
</comment>
<proteinExistence type="inferred from homology"/>
<sequence length="314" mass="35778">MDLADSPAYDPDQDAAEKRDIRKKYRLLEKKTGENLRPQDHDAEDLAGQIAQADELFSKVKNPTEATLDSTVLRNVSSIGAQKARAMKLGSAAFDMDDFVSKLITFMGGRQRFEDEEEEEMEVVEEGTLDWDKIGRMALAKSRRVPVTGFMLGPLSIEQKKRGPIKRQQQEKVQEEESKPQEIKEDDIKRSDNETTKNVLKIKDILEATGPINIFKFIVNPNDFAQSVENLFYLSFVIRDGECAFEINDNGEPIVMRCEQPTMEDRAGGVHARQIVMEFDMATWKRAIEVWNITESQIPQRPSAKTKIGDKWYG</sequence>
<feature type="compositionally biased region" description="Basic and acidic residues" evidence="8">
    <location>
        <begin position="168"/>
        <end position="190"/>
    </location>
</feature>
<evidence type="ECO:0000256" key="1">
    <source>
        <dbReference type="ARBA" id="ARBA00004123"/>
    </source>
</evidence>
<feature type="domain" description="Nse4/EID protein Nse3/MAGE-binding" evidence="10">
    <location>
        <begin position="69"/>
        <end position="119"/>
    </location>
</feature>
<dbReference type="GO" id="GO:0030915">
    <property type="term" value="C:Smc5-Smc6 complex"/>
    <property type="evidence" value="ECO:0007669"/>
    <property type="project" value="UniProtKB-UniRule"/>
</dbReference>
<keyword evidence="6 7" id="KW-0539">Nucleus</keyword>
<dbReference type="GO" id="GO:0005634">
    <property type="term" value="C:nucleus"/>
    <property type="evidence" value="ECO:0007669"/>
    <property type="project" value="UniProtKB-SubCell"/>
</dbReference>
<comment type="subcellular location">
    <subcellularLocation>
        <location evidence="1 7">Nucleus</location>
    </subcellularLocation>
</comment>
<evidence type="ECO:0000313" key="11">
    <source>
        <dbReference type="EMBL" id="KAF8441571.1"/>
    </source>
</evidence>
<dbReference type="GO" id="GO:0006310">
    <property type="term" value="P:DNA recombination"/>
    <property type="evidence" value="ECO:0007669"/>
    <property type="project" value="UniProtKB-UniRule"/>
</dbReference>
<dbReference type="InterPro" id="IPR027786">
    <property type="entry name" value="Nse4/EID"/>
</dbReference>
<evidence type="ECO:0000256" key="5">
    <source>
        <dbReference type="ARBA" id="ARBA00023204"/>
    </source>
</evidence>
<comment type="function">
    <text evidence="7">Component of the SMC5-SMC6 complex, that promotes sister chromatid alignment after DNA damage and facilitates double-stranded DNA breaks (DSBs) repair via homologous recombination between sister chromatids.</text>
</comment>
<dbReference type="Pfam" id="PF15412">
    <property type="entry name" value="Nse4-Nse3_bdg"/>
    <property type="match status" value="1"/>
</dbReference>
<keyword evidence="4 7" id="KW-0233">DNA recombination</keyword>
<dbReference type="PANTHER" id="PTHR16140:SF0">
    <property type="entry name" value="NON-STRUCTURAL MAINTENANCE OF CHROMOSOMES ELEMENT 4"/>
    <property type="match status" value="1"/>
</dbReference>
<feature type="region of interest" description="Disordered" evidence="8">
    <location>
        <begin position="161"/>
        <end position="190"/>
    </location>
</feature>
<dbReference type="Pfam" id="PF08743">
    <property type="entry name" value="Nse4_C"/>
    <property type="match status" value="1"/>
</dbReference>
<reference evidence="11" key="2">
    <citation type="journal article" date="2020" name="Nat. Commun.">
        <title>Large-scale genome sequencing of mycorrhizal fungi provides insights into the early evolution of symbiotic traits.</title>
        <authorList>
            <person name="Miyauchi S."/>
            <person name="Kiss E."/>
            <person name="Kuo A."/>
            <person name="Drula E."/>
            <person name="Kohler A."/>
            <person name="Sanchez-Garcia M."/>
            <person name="Morin E."/>
            <person name="Andreopoulos B."/>
            <person name="Barry K.W."/>
            <person name="Bonito G."/>
            <person name="Buee M."/>
            <person name="Carver A."/>
            <person name="Chen C."/>
            <person name="Cichocki N."/>
            <person name="Clum A."/>
            <person name="Culley D."/>
            <person name="Crous P.W."/>
            <person name="Fauchery L."/>
            <person name="Girlanda M."/>
            <person name="Hayes R.D."/>
            <person name="Keri Z."/>
            <person name="LaButti K."/>
            <person name="Lipzen A."/>
            <person name="Lombard V."/>
            <person name="Magnuson J."/>
            <person name="Maillard F."/>
            <person name="Murat C."/>
            <person name="Nolan M."/>
            <person name="Ohm R.A."/>
            <person name="Pangilinan J."/>
            <person name="Pereira M.F."/>
            <person name="Perotto S."/>
            <person name="Peter M."/>
            <person name="Pfister S."/>
            <person name="Riley R."/>
            <person name="Sitrit Y."/>
            <person name="Stielow J.B."/>
            <person name="Szollosi G."/>
            <person name="Zifcakova L."/>
            <person name="Stursova M."/>
            <person name="Spatafora J.W."/>
            <person name="Tedersoo L."/>
            <person name="Vaario L.M."/>
            <person name="Yamada A."/>
            <person name="Yan M."/>
            <person name="Wang P."/>
            <person name="Xu J."/>
            <person name="Bruns T."/>
            <person name="Baldrian P."/>
            <person name="Vilgalys R."/>
            <person name="Dunand C."/>
            <person name="Henrissat B."/>
            <person name="Grigoriev I.V."/>
            <person name="Hibbett D."/>
            <person name="Nagy L.G."/>
            <person name="Martin F.M."/>
        </authorList>
    </citation>
    <scope>NUCLEOTIDE SEQUENCE</scope>
    <source>
        <strain evidence="11">BED1</strain>
    </source>
</reference>
<dbReference type="Proteomes" id="UP001194468">
    <property type="component" value="Unassembled WGS sequence"/>
</dbReference>
<dbReference type="InterPro" id="IPR014854">
    <property type="entry name" value="Nse4_C"/>
</dbReference>
<protein>
    <recommendedName>
        <fullName evidence="7">Non-structural maintenance of chromosomes element 4</fullName>
    </recommendedName>
</protein>
<evidence type="ECO:0000256" key="4">
    <source>
        <dbReference type="ARBA" id="ARBA00023172"/>
    </source>
</evidence>
<evidence type="ECO:0000313" key="12">
    <source>
        <dbReference type="Proteomes" id="UP001194468"/>
    </source>
</evidence>
<accession>A0AAD4GFM8</accession>
<feature type="region of interest" description="Disordered" evidence="8">
    <location>
        <begin position="1"/>
        <end position="21"/>
    </location>
</feature>
<dbReference type="GO" id="GO:0006281">
    <property type="term" value="P:DNA repair"/>
    <property type="evidence" value="ECO:0007669"/>
    <property type="project" value="UniProtKB-UniRule"/>
</dbReference>
<gene>
    <name evidence="11" type="ORF">L210DRAFT_3478805</name>
</gene>
<keyword evidence="5 7" id="KW-0234">DNA repair</keyword>
<evidence type="ECO:0000256" key="3">
    <source>
        <dbReference type="ARBA" id="ARBA00022763"/>
    </source>
</evidence>
<keyword evidence="3 7" id="KW-0227">DNA damage</keyword>
<evidence type="ECO:0000256" key="8">
    <source>
        <dbReference type="SAM" id="MobiDB-lite"/>
    </source>
</evidence>
<comment type="caution">
    <text evidence="11">The sequence shown here is derived from an EMBL/GenBank/DDBJ whole genome shotgun (WGS) entry which is preliminary data.</text>
</comment>
<dbReference type="InterPro" id="IPR029225">
    <property type="entry name" value="Nse4_Nse3-bd"/>
</dbReference>
<comment type="similarity">
    <text evidence="2 7">Belongs to the NSE4 family.</text>
</comment>
<name>A0AAD4GFM8_BOLED</name>
<evidence type="ECO:0000259" key="9">
    <source>
        <dbReference type="Pfam" id="PF08743"/>
    </source>
</evidence>
<dbReference type="EMBL" id="WHUW01000010">
    <property type="protein sequence ID" value="KAF8441571.1"/>
    <property type="molecule type" value="Genomic_DNA"/>
</dbReference>
<reference evidence="11" key="1">
    <citation type="submission" date="2019-10" db="EMBL/GenBank/DDBJ databases">
        <authorList>
            <consortium name="DOE Joint Genome Institute"/>
            <person name="Kuo A."/>
            <person name="Miyauchi S."/>
            <person name="Kiss E."/>
            <person name="Drula E."/>
            <person name="Kohler A."/>
            <person name="Sanchez-Garcia M."/>
            <person name="Andreopoulos B."/>
            <person name="Barry K.W."/>
            <person name="Bonito G."/>
            <person name="Buee M."/>
            <person name="Carver A."/>
            <person name="Chen C."/>
            <person name="Cichocki N."/>
            <person name="Clum A."/>
            <person name="Culley D."/>
            <person name="Crous P.W."/>
            <person name="Fauchery L."/>
            <person name="Girlanda M."/>
            <person name="Hayes R."/>
            <person name="Keri Z."/>
            <person name="LaButti K."/>
            <person name="Lipzen A."/>
            <person name="Lombard V."/>
            <person name="Magnuson J."/>
            <person name="Maillard F."/>
            <person name="Morin E."/>
            <person name="Murat C."/>
            <person name="Nolan M."/>
            <person name="Ohm R."/>
            <person name="Pangilinan J."/>
            <person name="Pereira M."/>
            <person name="Perotto S."/>
            <person name="Peter M."/>
            <person name="Riley R."/>
            <person name="Sitrit Y."/>
            <person name="Stielow B."/>
            <person name="Szollosi G."/>
            <person name="Zifcakova L."/>
            <person name="Stursova M."/>
            <person name="Spatafora J.W."/>
            <person name="Tedersoo L."/>
            <person name="Vaario L.-M."/>
            <person name="Yamada A."/>
            <person name="Yan M."/>
            <person name="Wang P."/>
            <person name="Xu J."/>
            <person name="Bruns T."/>
            <person name="Baldrian P."/>
            <person name="Vilgalys R."/>
            <person name="Henrissat B."/>
            <person name="Grigoriev I.V."/>
            <person name="Hibbett D."/>
            <person name="Nagy L.G."/>
            <person name="Martin F.M."/>
        </authorList>
    </citation>
    <scope>NUCLEOTIDE SEQUENCE</scope>
    <source>
        <strain evidence="11">BED1</strain>
    </source>
</reference>
<keyword evidence="12" id="KW-1185">Reference proteome</keyword>
<dbReference type="AlphaFoldDB" id="A0AAD4GFM8"/>
<evidence type="ECO:0000256" key="2">
    <source>
        <dbReference type="ARBA" id="ARBA00008997"/>
    </source>
</evidence>
<feature type="domain" description="Non-structural maintenance of chromosome element 4 C-terminal" evidence="9">
    <location>
        <begin position="211"/>
        <end position="298"/>
    </location>
</feature>
<evidence type="ECO:0000259" key="10">
    <source>
        <dbReference type="Pfam" id="PF15412"/>
    </source>
</evidence>
<dbReference type="PANTHER" id="PTHR16140">
    <property type="entry name" value="NON-STRUCTURAL MAINTENANCE OF CHROMOSOMES ELEMENT 4"/>
    <property type="match status" value="1"/>
</dbReference>
<evidence type="ECO:0000256" key="7">
    <source>
        <dbReference type="RuleBase" id="RU365071"/>
    </source>
</evidence>
<evidence type="ECO:0000256" key="6">
    <source>
        <dbReference type="ARBA" id="ARBA00023242"/>
    </source>
</evidence>
<organism evidence="11 12">
    <name type="scientific">Boletus edulis BED1</name>
    <dbReference type="NCBI Taxonomy" id="1328754"/>
    <lineage>
        <taxon>Eukaryota</taxon>
        <taxon>Fungi</taxon>
        <taxon>Dikarya</taxon>
        <taxon>Basidiomycota</taxon>
        <taxon>Agaricomycotina</taxon>
        <taxon>Agaricomycetes</taxon>
        <taxon>Agaricomycetidae</taxon>
        <taxon>Boletales</taxon>
        <taxon>Boletineae</taxon>
        <taxon>Boletaceae</taxon>
        <taxon>Boletoideae</taxon>
        <taxon>Boletus</taxon>
    </lineage>
</organism>